<dbReference type="InterPro" id="IPR025731">
    <property type="entry name" value="YecR-like"/>
</dbReference>
<evidence type="ECO:0000313" key="2">
    <source>
        <dbReference type="Proteomes" id="UP001617296"/>
    </source>
</evidence>
<comment type="caution">
    <text evidence="1">The sequence shown here is derived from an EMBL/GenBank/DDBJ whole genome shotgun (WGS) entry which is preliminary data.</text>
</comment>
<sequence>MKLHAHLSKFGVVAVATLVLSGCATPKQWEATGGSKNDGVVQVSYELGQFESGQTSAEQGLTVASQRCKTWGYKNAEVTGSEKNICRTMGQYNCLQTTITQDYLCKR</sequence>
<dbReference type="Proteomes" id="UP001617296">
    <property type="component" value="Unassembled WGS sequence"/>
</dbReference>
<proteinExistence type="predicted"/>
<evidence type="ECO:0000313" key="1">
    <source>
        <dbReference type="EMBL" id="MFJ2285212.1"/>
    </source>
</evidence>
<dbReference type="RefSeq" id="WP_200616617.1">
    <property type="nucleotide sequence ID" value="NZ_JBIUVY010000002.1"/>
</dbReference>
<dbReference type="PROSITE" id="PS51257">
    <property type="entry name" value="PROKAR_LIPOPROTEIN"/>
    <property type="match status" value="1"/>
</dbReference>
<name>A0ABW8DDB4_9PSED</name>
<dbReference type="EMBL" id="JBIUVY010000002">
    <property type="protein sequence ID" value="MFJ2285212.1"/>
    <property type="molecule type" value="Genomic_DNA"/>
</dbReference>
<organism evidence="1 2">
    <name type="scientific">Pseudomonas iridis</name>
    <dbReference type="NCBI Taxonomy" id="2710587"/>
    <lineage>
        <taxon>Bacteria</taxon>
        <taxon>Pseudomonadati</taxon>
        <taxon>Pseudomonadota</taxon>
        <taxon>Gammaproteobacteria</taxon>
        <taxon>Pseudomonadales</taxon>
        <taxon>Pseudomonadaceae</taxon>
        <taxon>Pseudomonas</taxon>
    </lineage>
</organism>
<keyword evidence="1" id="KW-0449">Lipoprotein</keyword>
<reference evidence="1 2" key="1">
    <citation type="submission" date="2024-10" db="EMBL/GenBank/DDBJ databases">
        <title>The Natural Products Discovery Center: Release of the First 8490 Sequenced Strains for Exploring Actinobacteria Biosynthetic Diversity.</title>
        <authorList>
            <person name="Kalkreuter E."/>
            <person name="Kautsar S.A."/>
            <person name="Yang D."/>
            <person name="Bader C.D."/>
            <person name="Teijaro C.N."/>
            <person name="Fluegel L."/>
            <person name="Davis C.M."/>
            <person name="Simpson J.R."/>
            <person name="Lauterbach L."/>
            <person name="Steele A.D."/>
            <person name="Gui C."/>
            <person name="Meng S."/>
            <person name="Li G."/>
            <person name="Viehrig K."/>
            <person name="Ye F."/>
            <person name="Su P."/>
            <person name="Kiefer A.F."/>
            <person name="Nichols A."/>
            <person name="Cepeda A.J."/>
            <person name="Yan W."/>
            <person name="Fan B."/>
            <person name="Jiang Y."/>
            <person name="Adhikari A."/>
            <person name="Zheng C.-J."/>
            <person name="Schuster L."/>
            <person name="Cowan T.M."/>
            <person name="Smanski M.J."/>
            <person name="Chevrette M.G."/>
            <person name="De Carvalho L.P.S."/>
            <person name="Shen B."/>
        </authorList>
    </citation>
    <scope>NUCLEOTIDE SEQUENCE [LARGE SCALE GENOMIC DNA]</scope>
    <source>
        <strain evidence="1 2">NPDC087689</strain>
    </source>
</reference>
<protein>
    <submittedName>
        <fullName evidence="1">YecR family lipoprotein</fullName>
    </submittedName>
</protein>
<keyword evidence="2" id="KW-1185">Reference proteome</keyword>
<dbReference type="Pfam" id="PF13992">
    <property type="entry name" value="YecR"/>
    <property type="match status" value="1"/>
</dbReference>
<accession>A0ABW8DDB4</accession>
<gene>
    <name evidence="1" type="primary">yecR</name>
    <name evidence="1" type="ORF">ACIOUF_02395</name>
</gene>